<dbReference type="PROSITE" id="PS50097">
    <property type="entry name" value="BTB"/>
    <property type="match status" value="1"/>
</dbReference>
<feature type="non-terminal residue" evidence="2">
    <location>
        <position position="1"/>
    </location>
</feature>
<dbReference type="InterPro" id="IPR000210">
    <property type="entry name" value="BTB/POZ_dom"/>
</dbReference>
<dbReference type="OrthoDB" id="3357985at2759"/>
<evidence type="ECO:0000313" key="2">
    <source>
        <dbReference type="EMBL" id="KDQ60491.1"/>
    </source>
</evidence>
<keyword evidence="3" id="KW-1185">Reference proteome</keyword>
<dbReference type="AlphaFoldDB" id="A0A067QD28"/>
<dbReference type="InParanoid" id="A0A067QD28"/>
<accession>A0A067QD28</accession>
<reference evidence="3" key="1">
    <citation type="journal article" date="2014" name="Proc. Natl. Acad. Sci. U.S.A.">
        <title>Extensive sampling of basidiomycete genomes demonstrates inadequacy of the white-rot/brown-rot paradigm for wood decay fungi.</title>
        <authorList>
            <person name="Riley R."/>
            <person name="Salamov A.A."/>
            <person name="Brown D.W."/>
            <person name="Nagy L.G."/>
            <person name="Floudas D."/>
            <person name="Held B.W."/>
            <person name="Levasseur A."/>
            <person name="Lombard V."/>
            <person name="Morin E."/>
            <person name="Otillar R."/>
            <person name="Lindquist E.A."/>
            <person name="Sun H."/>
            <person name="LaButti K.M."/>
            <person name="Schmutz J."/>
            <person name="Jabbour D."/>
            <person name="Luo H."/>
            <person name="Baker S.E."/>
            <person name="Pisabarro A.G."/>
            <person name="Walton J.D."/>
            <person name="Blanchette R.A."/>
            <person name="Henrissat B."/>
            <person name="Martin F."/>
            <person name="Cullen D."/>
            <person name="Hibbett D.S."/>
            <person name="Grigoriev I.V."/>
        </authorList>
    </citation>
    <scope>NUCLEOTIDE SEQUENCE [LARGE SCALE GENOMIC DNA]</scope>
    <source>
        <strain evidence="3">MUCL 33604</strain>
    </source>
</reference>
<feature type="non-terminal residue" evidence="2">
    <location>
        <position position="191"/>
    </location>
</feature>
<protein>
    <recommendedName>
        <fullName evidence="1">BTB domain-containing protein</fullName>
    </recommendedName>
</protein>
<dbReference type="EMBL" id="KL197714">
    <property type="protein sequence ID" value="KDQ60491.1"/>
    <property type="molecule type" value="Genomic_DNA"/>
</dbReference>
<dbReference type="HOGENOM" id="CLU_052397_3_0_1"/>
<dbReference type="Proteomes" id="UP000027265">
    <property type="component" value="Unassembled WGS sequence"/>
</dbReference>
<dbReference type="Gene3D" id="3.30.710.10">
    <property type="entry name" value="Potassium Channel Kv1.1, Chain A"/>
    <property type="match status" value="1"/>
</dbReference>
<proteinExistence type="predicted"/>
<evidence type="ECO:0000313" key="3">
    <source>
        <dbReference type="Proteomes" id="UP000027265"/>
    </source>
</evidence>
<name>A0A067QD28_9AGAM</name>
<dbReference type="Pfam" id="PF00651">
    <property type="entry name" value="BTB"/>
    <property type="match status" value="1"/>
</dbReference>
<sequence length="191" mass="21424">EPASDYCPSFNHPDADIILRSSSNTHFKSFKTILSLSSPIFADMFLVSQPPTPSTFDDPDSTKDGLPVVPLSGTHSSVKALLEFCHPCENPTLRSLEEVKTILELAQMYEIAFIIKSLEPQLLKFAEKDPMRVYAIACIYELKNVAIEAAKLTLRHPANEMFPGRHTTLASEFKLISAQSIFRLQTYREDC</sequence>
<feature type="domain" description="BTB" evidence="1">
    <location>
        <begin position="15"/>
        <end position="84"/>
    </location>
</feature>
<dbReference type="InterPro" id="IPR011333">
    <property type="entry name" value="SKP1/BTB/POZ_sf"/>
</dbReference>
<evidence type="ECO:0000259" key="1">
    <source>
        <dbReference type="PROSITE" id="PS50097"/>
    </source>
</evidence>
<organism evidence="2 3">
    <name type="scientific">Jaapia argillacea MUCL 33604</name>
    <dbReference type="NCBI Taxonomy" id="933084"/>
    <lineage>
        <taxon>Eukaryota</taxon>
        <taxon>Fungi</taxon>
        <taxon>Dikarya</taxon>
        <taxon>Basidiomycota</taxon>
        <taxon>Agaricomycotina</taxon>
        <taxon>Agaricomycetes</taxon>
        <taxon>Agaricomycetidae</taxon>
        <taxon>Jaapiales</taxon>
        <taxon>Jaapiaceae</taxon>
        <taxon>Jaapia</taxon>
    </lineage>
</organism>
<gene>
    <name evidence="2" type="ORF">JAAARDRAFT_97767</name>
</gene>
<dbReference type="SMART" id="SM00225">
    <property type="entry name" value="BTB"/>
    <property type="match status" value="1"/>
</dbReference>
<dbReference type="SUPFAM" id="SSF54695">
    <property type="entry name" value="POZ domain"/>
    <property type="match status" value="1"/>
</dbReference>